<dbReference type="Gene3D" id="2.20.28.30">
    <property type="entry name" value="RNA polymerase ii, chain L"/>
    <property type="match status" value="1"/>
</dbReference>
<proteinExistence type="predicted"/>
<dbReference type="RefSeq" id="WP_074959773.1">
    <property type="nucleotide sequence ID" value="NZ_FOKQ01000002.1"/>
</dbReference>
<organism evidence="2 3">
    <name type="scientific">Ruminococcus albus</name>
    <dbReference type="NCBI Taxonomy" id="1264"/>
    <lineage>
        <taxon>Bacteria</taxon>
        <taxon>Bacillati</taxon>
        <taxon>Bacillota</taxon>
        <taxon>Clostridia</taxon>
        <taxon>Eubacteriales</taxon>
        <taxon>Oscillospiraceae</taxon>
        <taxon>Ruminococcus</taxon>
    </lineage>
</organism>
<feature type="transmembrane region" description="Helical" evidence="1">
    <location>
        <begin position="76"/>
        <end position="95"/>
    </location>
</feature>
<sequence>MEITVMKCPNCSGDINYDPHQRVVKCPYCDSTLNMDTEGRIAEEELRRERMHNADMQAEREKYLKDVKKWHLKKKIYYGVIAVATCAAYLADKFIKDGVGTAIVAILLIVMIGFPIWLNSVVPNAPAAVESGFKLKRGVGNTVKLYIMSILSSMGGLLIAVIVEDIIN</sequence>
<evidence type="ECO:0000313" key="2">
    <source>
        <dbReference type="EMBL" id="SFB72955.1"/>
    </source>
</evidence>
<keyword evidence="1" id="KW-0472">Membrane</keyword>
<accession>A0A1I1DDC8</accession>
<feature type="transmembrane region" description="Helical" evidence="1">
    <location>
        <begin position="143"/>
        <end position="163"/>
    </location>
</feature>
<dbReference type="Proteomes" id="UP000182192">
    <property type="component" value="Unassembled WGS sequence"/>
</dbReference>
<dbReference type="AlphaFoldDB" id="A0A1I1DDC8"/>
<dbReference type="EMBL" id="FOKQ01000002">
    <property type="protein sequence ID" value="SFB72955.1"/>
    <property type="molecule type" value="Genomic_DNA"/>
</dbReference>
<name>A0A1I1DDC8_RUMAL</name>
<feature type="transmembrane region" description="Helical" evidence="1">
    <location>
        <begin position="101"/>
        <end position="122"/>
    </location>
</feature>
<reference evidence="2 3" key="1">
    <citation type="submission" date="2016-10" db="EMBL/GenBank/DDBJ databases">
        <authorList>
            <person name="de Groot N.N."/>
        </authorList>
    </citation>
    <scope>NUCLEOTIDE SEQUENCE [LARGE SCALE GENOMIC DNA]</scope>
    <source>
        <strain evidence="2 3">AR67</strain>
    </source>
</reference>
<evidence type="ECO:0000256" key="1">
    <source>
        <dbReference type="SAM" id="Phobius"/>
    </source>
</evidence>
<evidence type="ECO:0000313" key="3">
    <source>
        <dbReference type="Proteomes" id="UP000182192"/>
    </source>
</evidence>
<gene>
    <name evidence="2" type="ORF">SAMN02910406_00370</name>
</gene>
<protein>
    <submittedName>
        <fullName evidence="2">Uncharacterized protein</fullName>
    </submittedName>
</protein>
<keyword evidence="1" id="KW-1133">Transmembrane helix</keyword>
<dbReference type="OrthoDB" id="1821808at2"/>
<keyword evidence="1" id="KW-0812">Transmembrane</keyword>